<feature type="compositionally biased region" description="Polar residues" evidence="7">
    <location>
        <begin position="1802"/>
        <end position="1814"/>
    </location>
</feature>
<evidence type="ECO:0000256" key="4">
    <source>
        <dbReference type="ARBA" id="ARBA00022824"/>
    </source>
</evidence>
<feature type="compositionally biased region" description="Polar residues" evidence="7">
    <location>
        <begin position="1584"/>
        <end position="1597"/>
    </location>
</feature>
<evidence type="ECO:0000256" key="7">
    <source>
        <dbReference type="SAM" id="MobiDB-lite"/>
    </source>
</evidence>
<feature type="region of interest" description="Disordered" evidence="7">
    <location>
        <begin position="1686"/>
        <end position="1857"/>
    </location>
</feature>
<evidence type="ECO:0000256" key="5">
    <source>
        <dbReference type="ARBA" id="ARBA00022892"/>
    </source>
</evidence>
<feature type="compositionally biased region" description="Low complexity" evidence="7">
    <location>
        <begin position="1783"/>
        <end position="1801"/>
    </location>
</feature>
<evidence type="ECO:0000259" key="9">
    <source>
        <dbReference type="Pfam" id="PF12932"/>
    </source>
</evidence>
<feature type="region of interest" description="Disordered" evidence="7">
    <location>
        <begin position="1469"/>
        <end position="1525"/>
    </location>
</feature>
<dbReference type="OrthoDB" id="8918678at2759"/>
<feature type="region of interest" description="Disordered" evidence="7">
    <location>
        <begin position="14"/>
        <end position="185"/>
    </location>
</feature>
<keyword evidence="6" id="KW-0472">Membrane</keyword>
<dbReference type="Gene3D" id="1.25.40.1030">
    <property type="match status" value="1"/>
</dbReference>
<evidence type="ECO:0000256" key="3">
    <source>
        <dbReference type="ARBA" id="ARBA00022448"/>
    </source>
</evidence>
<dbReference type="GO" id="GO:0016192">
    <property type="term" value="P:vesicle-mediated transport"/>
    <property type="evidence" value="ECO:0007669"/>
    <property type="project" value="UniProtKB-KW"/>
</dbReference>
<accession>A0A811S949</accession>
<feature type="compositionally biased region" description="Basic and acidic residues" evidence="7">
    <location>
        <begin position="42"/>
        <end position="54"/>
    </location>
</feature>
<feature type="compositionally biased region" description="Polar residues" evidence="7">
    <location>
        <begin position="1722"/>
        <end position="1738"/>
    </location>
</feature>
<evidence type="ECO:0000259" key="8">
    <source>
        <dbReference type="Pfam" id="PF12931"/>
    </source>
</evidence>
<evidence type="ECO:0000256" key="2">
    <source>
        <dbReference type="ARBA" id="ARBA00005927"/>
    </source>
</evidence>
<evidence type="ECO:0000313" key="11">
    <source>
        <dbReference type="Proteomes" id="UP000604825"/>
    </source>
</evidence>
<protein>
    <recommendedName>
        <fullName evidence="6">Protein transport protein sec16</fullName>
    </recommendedName>
</protein>
<organism evidence="10 11">
    <name type="scientific">Miscanthus lutarioriparius</name>
    <dbReference type="NCBI Taxonomy" id="422564"/>
    <lineage>
        <taxon>Eukaryota</taxon>
        <taxon>Viridiplantae</taxon>
        <taxon>Streptophyta</taxon>
        <taxon>Embryophyta</taxon>
        <taxon>Tracheophyta</taxon>
        <taxon>Spermatophyta</taxon>
        <taxon>Magnoliopsida</taxon>
        <taxon>Liliopsida</taxon>
        <taxon>Poales</taxon>
        <taxon>Poaceae</taxon>
        <taxon>PACMAD clade</taxon>
        <taxon>Panicoideae</taxon>
        <taxon>Andropogonodae</taxon>
        <taxon>Andropogoneae</taxon>
        <taxon>Saccharinae</taxon>
        <taxon>Miscanthus</taxon>
    </lineage>
</organism>
<feature type="compositionally biased region" description="Basic and acidic residues" evidence="7">
    <location>
        <begin position="1490"/>
        <end position="1502"/>
    </location>
</feature>
<feature type="region of interest" description="Disordered" evidence="7">
    <location>
        <begin position="848"/>
        <end position="879"/>
    </location>
</feature>
<dbReference type="GO" id="GO:0000139">
    <property type="term" value="C:Golgi membrane"/>
    <property type="evidence" value="ECO:0007669"/>
    <property type="project" value="UniProtKB-SubCell"/>
</dbReference>
<name>A0A811S949_9POAL</name>
<dbReference type="EMBL" id="CAJGYO010000018">
    <property type="protein sequence ID" value="CAD6338111.1"/>
    <property type="molecule type" value="Genomic_DNA"/>
</dbReference>
<feature type="region of interest" description="Disordered" evidence="7">
    <location>
        <begin position="389"/>
        <end position="443"/>
    </location>
</feature>
<keyword evidence="3 6" id="KW-0813">Transport</keyword>
<keyword evidence="6" id="KW-0653">Protein transport</keyword>
<feature type="compositionally biased region" description="Low complexity" evidence="7">
    <location>
        <begin position="26"/>
        <end position="38"/>
    </location>
</feature>
<comment type="similarity">
    <text evidence="2 6">Belongs to the SEC16 family.</text>
</comment>
<evidence type="ECO:0000256" key="6">
    <source>
        <dbReference type="RuleBase" id="RU364101"/>
    </source>
</evidence>
<feature type="region of interest" description="Disordered" evidence="7">
    <location>
        <begin position="1570"/>
        <end position="1622"/>
    </location>
</feature>
<feature type="region of interest" description="Disordered" evidence="7">
    <location>
        <begin position="757"/>
        <end position="787"/>
    </location>
</feature>
<dbReference type="InterPro" id="IPR024340">
    <property type="entry name" value="Sec16_CCD"/>
</dbReference>
<feature type="compositionally biased region" description="Pro residues" evidence="7">
    <location>
        <begin position="1572"/>
        <end position="1582"/>
    </location>
</feature>
<proteinExistence type="inferred from homology"/>
<dbReference type="PANTHER" id="PTHR13402">
    <property type="entry name" value="RGPR-RELATED"/>
    <property type="match status" value="1"/>
</dbReference>
<dbReference type="Pfam" id="PF12931">
    <property type="entry name" value="TPR_Sec16"/>
    <property type="match status" value="1"/>
</dbReference>
<evidence type="ECO:0000256" key="1">
    <source>
        <dbReference type="ARBA" id="ARBA00004240"/>
    </source>
</evidence>
<dbReference type="GO" id="GO:0070971">
    <property type="term" value="C:endoplasmic reticulum exit site"/>
    <property type="evidence" value="ECO:0007669"/>
    <property type="project" value="UniProtKB-ARBA"/>
</dbReference>
<dbReference type="Pfam" id="PF12932">
    <property type="entry name" value="Sec16"/>
    <property type="match status" value="1"/>
</dbReference>
<dbReference type="PANTHER" id="PTHR13402:SF31">
    <property type="entry name" value="PROTEIN TRANSPORT PROTEIN SEC16"/>
    <property type="match status" value="1"/>
</dbReference>
<keyword evidence="11" id="KW-1185">Reference proteome</keyword>
<dbReference type="InterPro" id="IPR024298">
    <property type="entry name" value="Sec16_Sec23-bd"/>
</dbReference>
<dbReference type="GO" id="GO:0015031">
    <property type="term" value="P:protein transport"/>
    <property type="evidence" value="ECO:0007669"/>
    <property type="project" value="UniProtKB-KW"/>
</dbReference>
<reference evidence="10" key="1">
    <citation type="submission" date="2020-10" db="EMBL/GenBank/DDBJ databases">
        <authorList>
            <person name="Han B."/>
            <person name="Lu T."/>
            <person name="Zhao Q."/>
            <person name="Huang X."/>
            <person name="Zhao Y."/>
        </authorList>
    </citation>
    <scope>NUCLEOTIDE SEQUENCE</scope>
</reference>
<feature type="compositionally biased region" description="Polar residues" evidence="7">
    <location>
        <begin position="1704"/>
        <end position="1715"/>
    </location>
</feature>
<gene>
    <name evidence="10" type="ORF">NCGR_LOCUS62209</name>
</gene>
<sequence>MASDFDETNEAFFDKLVNSDDDDDPPAAAAAAGGLAALSLTDKPDAAPPREPEPRNQPAAAPPTEEPECGSSLEVDPLHPETQARAPETVPDPAATATAGADPSGDLLPEDGEAFFGAAAVPGDHQGLQASPSPSLPAGTGDVSAPDRTVSGQTESNASSQLDSTTAAEGSGDQSANAQLESTDPRYLESLYPGWKYDDATQQWYQVDTLSAQSYAAQNTGAAVAGHGSDVDLQQQQFGASYLQNTSHAETALLTSHPEAEADNQPAVAPQKEEEAQHEPVPTHPVAQTEVGYGESNATSQFDSSTTAEGYWDQSADAQLEYTDPRYLESLHPGWKYDEATQQWYQVDTLNTHTYAAHDTSGAAADHASGSVQQQQQLTGLYLENTSHAEPALEPTEPTSKSKPQLEPAAAPPVTEVDNQPAVAPQKEERAEHEPMPVHTKPEAEEIPADAGDTAAAKEGGSPGSEKGIHTAIKQVQWNDFGASTGGGGADLFGDLLPDGAEDDFFGGTVPGNQGVQSSLVGAKNVSAPDHSFSAGVDNSAMISAGHSFSGGVDKNANSHFGSSGSSAGYGDQSTNAQLDSTDPKYLESLYPGWKYNEATQQWYQVGTHSAQSYVADNTGAAVALGSDYAQQHQQQFSALYLQNNLHAALETIAEESSTNATSWAQGGTNTGSTEYPPNMLFYAEYPGWYFDTNTQQWQTLESYQQSVAQVATTAAASDVLAGAGHSVANYTEDSYASSYNQQSQWQPNLLGNTMQPDVSGGRSLLGSSYSSNQQAGNQIGQQANAESLQSSINYEPNHIETFMPSTGQYTGSEGNQASYKGFEPFTGNQSWYRGLEHSTSKELRYKGFEPSTGFQNSRKEFQPRKDHQAGHMADEPLTRDGYVSSNGVANTQNFVPKESIYKTQMHDDSTAHTHVASNYWGNQTSMGIAQQQLIGTNGPSQQFGFSPHEQRSSAGRPPHTVVSFGFGGKLVVLKETSSMAANFDSRNQGNSGRTVSVLNIPEVVADKIDHSSITNSGAFSYFHALCRHPIPGPLVGGSAASKDVNKWLDDMTGVYESSQTEFQGGDVQKVLISLLKILCQHYGKLRSPFGSDPSQEGIDGPEMAVTKLFSSCKSSANMKGYGTVVHCMRNLPSESQIQATAQEVQNLLVSGRRKQALQHAQEGQLWGPALILALQLGDKFYADTVKKMAHYHFVSGSPLRTLCLLIAGQPADVFKFENPVNSGSLYSPHQPVEAAPKGMLDDWQENLAVITANRTKGDDLVITHLGDCLWKEKNEVASAHSCYLVAELNIDSYSESARMCLIGADHLRCPRTFTSPEAIQRTEVYEYAKVLGNSQYILLPFQPYKLIYAYMLAEVGKISDSLKYCQASLKVLKSSGRAPELEAWKQLFMTLEDRIRAHQQGGYATNLAPGKIVGKLFTSLDKSLSRMMGTQAAPLPQLPQGAANERDVYSPPDTKVVNSQSVMSMAPLVSSASEQSMSEIGGNSGYGREVAHNRSISEPDFGKTPQQQGAVSSKAQSTSGSGSSRFGWLVQKTMGLVSKSHCQAKLGEQNKFYYDEKLKRWVEEGAEIPAEEPPLPPPPSKVPFQSSVPDANSNAPPTGGGYSSNPPEPSSGMPPMLPTQNQFSARGRMGVRSRYVDTFNKGGGGGGGGANAFGAATSYSKPAAPSINPMSGAKFFVPTPATVASEQMAEPGAHSETTRQDEPSSSPAMETAFSSPPPLIQMQSTIQRYPSSDNIQRYPSGDNIPRHPSSDSIQRYPSGDNIPRHPSSDNIQRYPSMDNIVSPSGSVNSSMSRSRASSWSGTLPEQLSSTAATRSPDGQIMQSPSMPGKRPPHSRSSSTSSAQFNGLGEELHEVEL</sequence>
<feature type="compositionally biased region" description="Basic and acidic residues" evidence="7">
    <location>
        <begin position="426"/>
        <end position="443"/>
    </location>
</feature>
<dbReference type="Proteomes" id="UP000604825">
    <property type="component" value="Unassembled WGS sequence"/>
</dbReference>
<feature type="compositionally biased region" description="Low complexity" evidence="7">
    <location>
        <begin position="760"/>
        <end position="786"/>
    </location>
</feature>
<comment type="caution">
    <text evidence="10">The sequence shown here is derived from an EMBL/GenBank/DDBJ whole genome shotgun (WGS) entry which is preliminary data.</text>
</comment>
<feature type="compositionally biased region" description="Polar residues" evidence="7">
    <location>
        <begin position="150"/>
        <end position="182"/>
    </location>
</feature>
<feature type="compositionally biased region" description="Basic and acidic residues" evidence="7">
    <location>
        <begin position="858"/>
        <end position="879"/>
    </location>
</feature>
<dbReference type="CDD" id="cd09233">
    <property type="entry name" value="ACE1-Sec16-like"/>
    <property type="match status" value="1"/>
</dbReference>
<feature type="region of interest" description="Disordered" evidence="7">
    <location>
        <begin position="259"/>
        <end position="285"/>
    </location>
</feature>
<keyword evidence="6" id="KW-0333">Golgi apparatus</keyword>
<feature type="compositionally biased region" description="Low complexity" evidence="7">
    <location>
        <begin position="86"/>
        <end position="103"/>
    </location>
</feature>
<evidence type="ECO:0000313" key="10">
    <source>
        <dbReference type="EMBL" id="CAD6338111.1"/>
    </source>
</evidence>
<keyword evidence="4 6" id="KW-0256">Endoplasmic reticulum</keyword>
<feature type="compositionally biased region" description="Low complexity" evidence="7">
    <location>
        <begin position="1513"/>
        <end position="1525"/>
    </location>
</feature>
<dbReference type="FunFam" id="1.25.40.1030:FF:000005">
    <property type="entry name" value="Protein transport protein sec16"/>
    <property type="match status" value="1"/>
</dbReference>
<comment type="subcellular location">
    <subcellularLocation>
        <location evidence="1">Endoplasmic reticulum</location>
    </subcellularLocation>
    <subcellularLocation>
        <location evidence="6">Golgi apparatus membrane</location>
    </subcellularLocation>
</comment>
<feature type="domain" description="Sec16 central conserved" evidence="9">
    <location>
        <begin position="960"/>
        <end position="1084"/>
    </location>
</feature>
<keyword evidence="5 6" id="KW-0931">ER-Golgi transport</keyword>
<feature type="domain" description="Sec16 Sec23-binding" evidence="8">
    <location>
        <begin position="1145"/>
        <end position="1427"/>
    </location>
</feature>